<evidence type="ECO:0000313" key="1">
    <source>
        <dbReference type="EMBL" id="MCP2266030.1"/>
    </source>
</evidence>
<reference evidence="1" key="1">
    <citation type="submission" date="2022-06" db="EMBL/GenBank/DDBJ databases">
        <title>Genomic Encyclopedia of Archaeal and Bacterial Type Strains, Phase II (KMG-II): from individual species to whole genera.</title>
        <authorList>
            <person name="Goeker M."/>
        </authorList>
    </citation>
    <scope>NUCLEOTIDE SEQUENCE</scope>
    <source>
        <strain evidence="1">DSM 26652</strain>
    </source>
</reference>
<dbReference type="SUPFAM" id="SSF160379">
    <property type="entry name" value="SP0830-like"/>
    <property type="match status" value="1"/>
</dbReference>
<comment type="caution">
    <text evidence="1">The sequence shown here is derived from an EMBL/GenBank/DDBJ whole genome shotgun (WGS) entry which is preliminary data.</text>
</comment>
<dbReference type="Pfam" id="PF08002">
    <property type="entry name" value="DUF1697"/>
    <property type="match status" value="1"/>
</dbReference>
<dbReference type="InterPro" id="IPR012545">
    <property type="entry name" value="DUF1697"/>
</dbReference>
<sequence>MTALREELAVAGPAGAWTVLPEGDVVGDVVGDPGEDEPGPDAVVRLVDAVVLRELGAEAAAHPALVRTAAQWREVMRAGPFAPGAAGVRQVLFLRDAPEPRLRRALVGRDWGGDQVVVRGREVYLRYAGTVEGSLAQHGTVLRYLDGVGTARDWDTVRAIGEALAGALARP</sequence>
<name>A0A9X2G5E1_9MICO</name>
<dbReference type="Proteomes" id="UP001139493">
    <property type="component" value="Unassembled WGS sequence"/>
</dbReference>
<dbReference type="AlphaFoldDB" id="A0A9X2G5E1"/>
<organism evidence="1 2">
    <name type="scientific">Promicromonospora thailandica</name>
    <dbReference type="NCBI Taxonomy" id="765201"/>
    <lineage>
        <taxon>Bacteria</taxon>
        <taxon>Bacillati</taxon>
        <taxon>Actinomycetota</taxon>
        <taxon>Actinomycetes</taxon>
        <taxon>Micrococcales</taxon>
        <taxon>Promicromonosporaceae</taxon>
        <taxon>Promicromonospora</taxon>
    </lineage>
</organism>
<protein>
    <submittedName>
        <fullName evidence="1">Uncharacterized conserved protein, DUF1697 family</fullName>
    </submittedName>
</protein>
<evidence type="ECO:0000313" key="2">
    <source>
        <dbReference type="Proteomes" id="UP001139493"/>
    </source>
</evidence>
<gene>
    <name evidence="1" type="ORF">APR03_003395</name>
</gene>
<proteinExistence type="predicted"/>
<dbReference type="EMBL" id="JAMTCS010000010">
    <property type="protein sequence ID" value="MCP2266030.1"/>
    <property type="molecule type" value="Genomic_DNA"/>
</dbReference>
<accession>A0A9X2G5E1</accession>
<keyword evidence="2" id="KW-1185">Reference proteome</keyword>